<keyword evidence="2" id="KW-1185">Reference proteome</keyword>
<dbReference type="Proteomes" id="UP000236544">
    <property type="component" value="Unassembled WGS sequence"/>
</dbReference>
<evidence type="ECO:0000313" key="2">
    <source>
        <dbReference type="Proteomes" id="UP000236544"/>
    </source>
</evidence>
<name>A0A0P1KQ27_9SACH</name>
<dbReference type="EMBL" id="LN890542">
    <property type="protein sequence ID" value="CUS20876.1"/>
    <property type="molecule type" value="Genomic_DNA"/>
</dbReference>
<gene>
    <name evidence="1" type="ORF">LAQU0_S02e00386g</name>
</gene>
<dbReference type="AlphaFoldDB" id="A0A0P1KQ27"/>
<reference evidence="2" key="1">
    <citation type="submission" date="2015-10" db="EMBL/GenBank/DDBJ databases">
        <authorList>
            <person name="Devillers H."/>
        </authorList>
    </citation>
    <scope>NUCLEOTIDE SEQUENCE [LARGE SCALE GENOMIC DNA]</scope>
</reference>
<organism evidence="1 2">
    <name type="scientific">Lachancea quebecensis</name>
    <dbReference type="NCBI Taxonomy" id="1654605"/>
    <lineage>
        <taxon>Eukaryota</taxon>
        <taxon>Fungi</taxon>
        <taxon>Dikarya</taxon>
        <taxon>Ascomycota</taxon>
        <taxon>Saccharomycotina</taxon>
        <taxon>Saccharomycetes</taxon>
        <taxon>Saccharomycetales</taxon>
        <taxon>Saccharomycetaceae</taxon>
        <taxon>Lachancea</taxon>
    </lineage>
</organism>
<protein>
    <submittedName>
        <fullName evidence="1">LAQU0S02e00386g1_1</fullName>
    </submittedName>
</protein>
<evidence type="ECO:0000313" key="1">
    <source>
        <dbReference type="EMBL" id="CUS20876.1"/>
    </source>
</evidence>
<sequence length="598" mass="68188">MAKTKLPYWIIQLQLAYRNSSKQRKFSYKRNARKISQRRLQSVQKSLISNIPEVELRLASRFSHLPVANLQEYLIQDICEDEPKLLRLCVPELTSGSEVVENWDEISGLFKNLVGRQYKTDSELQGSTSYKHVTVRKSGNARTTWGVRLNLSLSSEGDLTEAMEVLWPPLEFSYCCRAVGTTHETITKMQQKGVKALLHPLTGDELPVLELDSLPPNASAVALVPSLEESDRKYFEGPLLAYSIIPSRLCSKAETLKLESLCVNQGIVKRPAAFGAIEPIVADGFKSDIRRVSRLFKALSSGSLFNPGLSTRSQMCSPDILRATIMSNRINDDQLKEEYCKIAVLYNVYENAQRLQKRLKHERKIAPGMHLSLWDELILHRLEELNKVSMKEDLNAMVRGKIEFDEFLADLNLYNTIINAELRGGTRPDVLRTHSRQHVILRILSVVLTQCKCLKNIYPSLSFAFRNLEIFARDAKLFKKTGNIEDAQEVFSIAKAITEVDNIATAKQQSLKNHKIILLTKSQVPSNLARVYQFLTKVEVQITDKLDAAKEVKNSQCIFKKLVRYDTYCYLYLRKERQVDIQEFLGSLEKPRQTLNSS</sequence>
<accession>A0A0P1KQ27</accession>
<dbReference type="OrthoDB" id="4069973at2759"/>
<proteinExistence type="predicted"/>